<evidence type="ECO:0000256" key="4">
    <source>
        <dbReference type="ARBA" id="ARBA00023004"/>
    </source>
</evidence>
<dbReference type="SUPFAM" id="SSF102114">
    <property type="entry name" value="Radical SAM enzymes"/>
    <property type="match status" value="1"/>
</dbReference>
<dbReference type="GO" id="GO:0046872">
    <property type="term" value="F:metal ion binding"/>
    <property type="evidence" value="ECO:0007669"/>
    <property type="project" value="UniProtKB-KW"/>
</dbReference>
<evidence type="ECO:0000256" key="2">
    <source>
        <dbReference type="ARBA" id="ARBA00022691"/>
    </source>
</evidence>
<organism evidence="7 8">
    <name type="scientific">Sorangium cellulosum</name>
    <name type="common">Polyangium cellulosum</name>
    <dbReference type="NCBI Taxonomy" id="56"/>
    <lineage>
        <taxon>Bacteria</taxon>
        <taxon>Pseudomonadati</taxon>
        <taxon>Myxococcota</taxon>
        <taxon>Polyangia</taxon>
        <taxon>Polyangiales</taxon>
        <taxon>Polyangiaceae</taxon>
        <taxon>Sorangium</taxon>
    </lineage>
</organism>
<sequence>MPDGGGAPFSHGIRRVEASLLADPELAGVPIHVIEAQTRDLDAWVAEVETVDADVIGLAAHVWSFPTFIEVARHLQRNRPGRTIVLCGPLARPAMFALAPWRDAAACIDALVHGNELTFRNIVRLSERSPEALRAVPGLHVPTADGWVSTGEAPYVAPDELPSPLRMKLLPTDRVVPLAISRGGVMSCPTCGASTGDAGAGAFSEAYLVEELSALLAAGAPGVQIVDAPLNLNAEAFRNLVAAEKRVGFFKQGALIASIDPEHVHDEHLEFLRGVARASLGARLPPLTKDTGDGTQRPFRESKFAKVIEELSTFTDIEVDILLGLPGDGPITFRRTLERARELPCKVRILHSLVLPDDLMTRAPASFELRFDPFTLMMRSCLGWSEDALSRERSRLIEMAYREGGEITPDMWSFPGPREMRRPAMPLGSGVVPPGGEIRVEGATTLAPAGQDLQRVLELGIKEATSGGWTFVEASARPGEIVVIMKTRDGALVVEMRPASPTENAYKVVDGVAFGYRSPRGVKMSDGALRLLDRVLQRLHAPARTALGLSTQDGGPGSARVRRFRATPS</sequence>
<evidence type="ECO:0000313" key="8">
    <source>
        <dbReference type="Proteomes" id="UP000075420"/>
    </source>
</evidence>
<dbReference type="Proteomes" id="UP000075420">
    <property type="component" value="Unassembled WGS sequence"/>
</dbReference>
<comment type="cofactor">
    <cofactor evidence="1">
        <name>[4Fe-4S] cluster</name>
        <dbReference type="ChEBI" id="CHEBI:49883"/>
    </cofactor>
</comment>
<keyword evidence="5" id="KW-0411">Iron-sulfur</keyword>
<evidence type="ECO:0000256" key="1">
    <source>
        <dbReference type="ARBA" id="ARBA00001966"/>
    </source>
</evidence>
<feature type="compositionally biased region" description="Basic residues" evidence="6">
    <location>
        <begin position="560"/>
        <end position="569"/>
    </location>
</feature>
<dbReference type="GO" id="GO:0051536">
    <property type="term" value="F:iron-sulfur cluster binding"/>
    <property type="evidence" value="ECO:0007669"/>
    <property type="project" value="UniProtKB-KW"/>
</dbReference>
<accession>A0A150PK09</accession>
<dbReference type="InterPro" id="IPR051198">
    <property type="entry name" value="BchE-like"/>
</dbReference>
<keyword evidence="3" id="KW-0479">Metal-binding</keyword>
<evidence type="ECO:0000256" key="5">
    <source>
        <dbReference type="ARBA" id="ARBA00023014"/>
    </source>
</evidence>
<keyword evidence="2" id="KW-0949">S-adenosyl-L-methionine</keyword>
<name>A0A150PK09_SORCE</name>
<evidence type="ECO:0000256" key="3">
    <source>
        <dbReference type="ARBA" id="ARBA00022723"/>
    </source>
</evidence>
<evidence type="ECO:0000256" key="6">
    <source>
        <dbReference type="SAM" id="MobiDB-lite"/>
    </source>
</evidence>
<keyword evidence="4" id="KW-0408">Iron</keyword>
<dbReference type="EMBL" id="JELY01001377">
    <property type="protein sequence ID" value="KYF56003.1"/>
    <property type="molecule type" value="Genomic_DNA"/>
</dbReference>
<evidence type="ECO:0000313" key="7">
    <source>
        <dbReference type="EMBL" id="KYF56003.1"/>
    </source>
</evidence>
<dbReference type="PANTHER" id="PTHR43409">
    <property type="entry name" value="ANAEROBIC MAGNESIUM-PROTOPORPHYRIN IX MONOMETHYL ESTER CYCLASE-RELATED"/>
    <property type="match status" value="1"/>
</dbReference>
<feature type="region of interest" description="Disordered" evidence="6">
    <location>
        <begin position="547"/>
        <end position="569"/>
    </location>
</feature>
<comment type="caution">
    <text evidence="7">The sequence shown here is derived from an EMBL/GenBank/DDBJ whole genome shotgun (WGS) entry which is preliminary data.</text>
</comment>
<gene>
    <name evidence="7" type="ORF">BE08_33755</name>
</gene>
<dbReference type="AlphaFoldDB" id="A0A150PK09"/>
<reference evidence="7 8" key="1">
    <citation type="submission" date="2014-02" db="EMBL/GenBank/DDBJ databases">
        <title>The small core and large imbalanced accessory genome model reveals a collaborative survival strategy of Sorangium cellulosum strains in nature.</title>
        <authorList>
            <person name="Han K."/>
            <person name="Peng R."/>
            <person name="Blom J."/>
            <person name="Li Y.-Z."/>
        </authorList>
    </citation>
    <scope>NUCLEOTIDE SEQUENCE [LARGE SCALE GENOMIC DNA]</scope>
    <source>
        <strain evidence="7 8">So0157-25</strain>
    </source>
</reference>
<dbReference type="InterPro" id="IPR058240">
    <property type="entry name" value="rSAM_sf"/>
</dbReference>
<dbReference type="PANTHER" id="PTHR43409:SF16">
    <property type="entry name" value="SLR0320 PROTEIN"/>
    <property type="match status" value="1"/>
</dbReference>
<proteinExistence type="predicted"/>
<protein>
    <submittedName>
        <fullName evidence="7">Oxidoreductase</fullName>
    </submittedName>
</protein>
<dbReference type="GO" id="GO:0005829">
    <property type="term" value="C:cytosol"/>
    <property type="evidence" value="ECO:0007669"/>
    <property type="project" value="TreeGrafter"/>
</dbReference>